<reference evidence="2 3" key="1">
    <citation type="journal article" date="2018" name="Evol. Lett.">
        <title>Horizontal gene cluster transfer increased hallucinogenic mushroom diversity.</title>
        <authorList>
            <person name="Reynolds H.T."/>
            <person name="Vijayakumar V."/>
            <person name="Gluck-Thaler E."/>
            <person name="Korotkin H.B."/>
            <person name="Matheny P.B."/>
            <person name="Slot J.C."/>
        </authorList>
    </citation>
    <scope>NUCLEOTIDE SEQUENCE [LARGE SCALE GENOMIC DNA]</scope>
    <source>
        <strain evidence="2 3">2629</strain>
    </source>
</reference>
<sequence>MLNFKAIPSPNRLSVLQFIAYTSFASYIISQAHVLAHPKSNRGPIPYSPNNAFVFIFFAFSAVLNASWLRQCCIAKWKSNYHQTSAIFVPTYRDMESSGLSFEEKSSRRAHIHFEFDYYDGLSTQSECLPYYIIGNVLLTAWTITYHFEQYEAALFVIRELILPASSSIKLINKISGSAGPANCRTAQYYRIFHASATQTVASGPDPTLGLCLLYDLIALLYGRTDSILWYRTFLCTIAAVATILLVDVHLSSQDGWLYSQAQAVEEHEHHERFLNPMDKQEFTWDILFSSLID</sequence>
<accession>A0A409WMP2</accession>
<evidence type="ECO:0000313" key="2">
    <source>
        <dbReference type="EMBL" id="PPQ79786.1"/>
    </source>
</evidence>
<proteinExistence type="predicted"/>
<gene>
    <name evidence="2" type="ORF">CVT24_010111</name>
</gene>
<evidence type="ECO:0000313" key="3">
    <source>
        <dbReference type="Proteomes" id="UP000284842"/>
    </source>
</evidence>
<protein>
    <submittedName>
        <fullName evidence="2">Uncharacterized protein</fullName>
    </submittedName>
</protein>
<dbReference type="InParanoid" id="A0A409WMP2"/>
<keyword evidence="1" id="KW-1133">Transmembrane helix</keyword>
<keyword evidence="1" id="KW-0472">Membrane</keyword>
<name>A0A409WMP2_9AGAR</name>
<evidence type="ECO:0000256" key="1">
    <source>
        <dbReference type="SAM" id="Phobius"/>
    </source>
</evidence>
<keyword evidence="3" id="KW-1185">Reference proteome</keyword>
<comment type="caution">
    <text evidence="2">The sequence shown here is derived from an EMBL/GenBank/DDBJ whole genome shotgun (WGS) entry which is preliminary data.</text>
</comment>
<dbReference type="EMBL" id="NHTK01005400">
    <property type="protein sequence ID" value="PPQ79786.1"/>
    <property type="molecule type" value="Genomic_DNA"/>
</dbReference>
<dbReference type="OrthoDB" id="2332199at2759"/>
<dbReference type="Proteomes" id="UP000284842">
    <property type="component" value="Unassembled WGS sequence"/>
</dbReference>
<organism evidence="2 3">
    <name type="scientific">Panaeolus cyanescens</name>
    <dbReference type="NCBI Taxonomy" id="181874"/>
    <lineage>
        <taxon>Eukaryota</taxon>
        <taxon>Fungi</taxon>
        <taxon>Dikarya</taxon>
        <taxon>Basidiomycota</taxon>
        <taxon>Agaricomycotina</taxon>
        <taxon>Agaricomycetes</taxon>
        <taxon>Agaricomycetidae</taxon>
        <taxon>Agaricales</taxon>
        <taxon>Agaricineae</taxon>
        <taxon>Galeropsidaceae</taxon>
        <taxon>Panaeolus</taxon>
    </lineage>
</organism>
<dbReference type="AlphaFoldDB" id="A0A409WMP2"/>
<feature type="transmembrane region" description="Helical" evidence="1">
    <location>
        <begin position="52"/>
        <end position="69"/>
    </location>
</feature>
<keyword evidence="1" id="KW-0812">Transmembrane</keyword>
<feature type="transmembrane region" description="Helical" evidence="1">
    <location>
        <begin position="229"/>
        <end position="247"/>
    </location>
</feature>